<dbReference type="PANTHER" id="PTHR22923">
    <property type="entry name" value="CEREBELLIN-RELATED"/>
    <property type="match status" value="1"/>
</dbReference>
<protein>
    <submittedName>
        <fullName evidence="6">Sialic acid binding lectin 8</fullName>
    </submittedName>
</protein>
<evidence type="ECO:0000313" key="6">
    <source>
        <dbReference type="EMBL" id="AZS54114.1"/>
    </source>
</evidence>
<dbReference type="PRINTS" id="PR00007">
    <property type="entry name" value="COMPLEMNTC1Q"/>
</dbReference>
<dbReference type="SMART" id="SM00110">
    <property type="entry name" value="C1Q"/>
    <property type="match status" value="1"/>
</dbReference>
<evidence type="ECO:0000256" key="2">
    <source>
        <dbReference type="ARBA" id="ARBA00022525"/>
    </source>
</evidence>
<feature type="domain" description="C1q" evidence="5">
    <location>
        <begin position="17"/>
        <end position="158"/>
    </location>
</feature>
<feature type="chain" id="PRO_5019320324" evidence="4">
    <location>
        <begin position="19"/>
        <end position="162"/>
    </location>
</feature>
<sequence>MLLIAAVTLIASATSTHADTAVAFSAGLTHNVNISHAENVVYDKVFTNIGGGYDNNTGIFNVPTSGIYVFQFHTLSRQDKSSWLELYHNAYYIASIYGHTVNDFASGGNSVVLKLTKGDQVYVKAVDKSYGVDTNIYGRQNEIYSTFSGYMIAPVYEEIPVG</sequence>
<evidence type="ECO:0000256" key="4">
    <source>
        <dbReference type="SAM" id="SignalP"/>
    </source>
</evidence>
<dbReference type="GO" id="GO:0005576">
    <property type="term" value="C:extracellular region"/>
    <property type="evidence" value="ECO:0007669"/>
    <property type="project" value="UniProtKB-SubCell"/>
</dbReference>
<dbReference type="SMR" id="A0A451ET91"/>
<dbReference type="InterPro" id="IPR001073">
    <property type="entry name" value="C1q_dom"/>
</dbReference>
<dbReference type="InterPro" id="IPR050822">
    <property type="entry name" value="Cerebellin_Synaptic_Org"/>
</dbReference>
<keyword evidence="6" id="KW-0430">Lectin</keyword>
<keyword evidence="2" id="KW-0964">Secreted</keyword>
<dbReference type="PANTHER" id="PTHR22923:SF116">
    <property type="entry name" value="C1Q DOMAIN-CONTAINING PROTEIN"/>
    <property type="match status" value="1"/>
</dbReference>
<dbReference type="Gene3D" id="2.60.120.40">
    <property type="match status" value="1"/>
</dbReference>
<organism evidence="6">
    <name type="scientific">Ruditapes philippinarum</name>
    <name type="common">Japanese carpet shell</name>
    <name type="synonym">Venerupis philippinarum</name>
    <dbReference type="NCBI Taxonomy" id="129788"/>
    <lineage>
        <taxon>Eukaryota</taxon>
        <taxon>Metazoa</taxon>
        <taxon>Spiralia</taxon>
        <taxon>Lophotrochozoa</taxon>
        <taxon>Mollusca</taxon>
        <taxon>Bivalvia</taxon>
        <taxon>Autobranchia</taxon>
        <taxon>Heteroconchia</taxon>
        <taxon>Euheterodonta</taxon>
        <taxon>Imparidentia</taxon>
        <taxon>Neoheterodontei</taxon>
        <taxon>Venerida</taxon>
        <taxon>Veneroidea</taxon>
        <taxon>Veneridae</taxon>
        <taxon>Ruditapes</taxon>
    </lineage>
</organism>
<dbReference type="GO" id="GO:0030246">
    <property type="term" value="F:carbohydrate binding"/>
    <property type="evidence" value="ECO:0007669"/>
    <property type="project" value="UniProtKB-KW"/>
</dbReference>
<evidence type="ECO:0000259" key="5">
    <source>
        <dbReference type="PROSITE" id="PS50871"/>
    </source>
</evidence>
<dbReference type="PROSITE" id="PS50871">
    <property type="entry name" value="C1Q"/>
    <property type="match status" value="1"/>
</dbReference>
<proteinExistence type="evidence at transcript level"/>
<comment type="subcellular location">
    <subcellularLocation>
        <location evidence="1">Secreted</location>
    </subcellularLocation>
</comment>
<dbReference type="InterPro" id="IPR008983">
    <property type="entry name" value="Tumour_necrosis_fac-like_dom"/>
</dbReference>
<dbReference type="AlphaFoldDB" id="A0A451ET91"/>
<keyword evidence="3 4" id="KW-0732">Signal</keyword>
<dbReference type="SUPFAM" id="SSF49842">
    <property type="entry name" value="TNF-like"/>
    <property type="match status" value="1"/>
</dbReference>
<evidence type="ECO:0000256" key="1">
    <source>
        <dbReference type="ARBA" id="ARBA00004613"/>
    </source>
</evidence>
<name>A0A451ET91_RUDPH</name>
<dbReference type="Pfam" id="PF00386">
    <property type="entry name" value="C1q"/>
    <property type="match status" value="1"/>
</dbReference>
<feature type="signal peptide" evidence="4">
    <location>
        <begin position="1"/>
        <end position="18"/>
    </location>
</feature>
<accession>A0A451ET91</accession>
<evidence type="ECO:0000256" key="3">
    <source>
        <dbReference type="ARBA" id="ARBA00022729"/>
    </source>
</evidence>
<reference evidence="6" key="1">
    <citation type="submission" date="2018-03" db="EMBL/GenBank/DDBJ databases">
        <authorList>
            <person name="Wei Q."/>
        </authorList>
    </citation>
    <scope>NUCLEOTIDE SEQUENCE</scope>
</reference>
<dbReference type="EMBL" id="MH107144">
    <property type="protein sequence ID" value="AZS54114.1"/>
    <property type="molecule type" value="mRNA"/>
</dbReference>